<feature type="transmembrane region" description="Helical" evidence="7">
    <location>
        <begin position="371"/>
        <end position="390"/>
    </location>
</feature>
<comment type="subcellular location">
    <subcellularLocation>
        <location evidence="1">Cell membrane</location>
        <topology evidence="1">Multi-pass membrane protein</topology>
    </subcellularLocation>
</comment>
<dbReference type="CDD" id="cd06173">
    <property type="entry name" value="MFS_MefA_like"/>
    <property type="match status" value="1"/>
</dbReference>
<feature type="transmembrane region" description="Helical" evidence="7">
    <location>
        <begin position="164"/>
        <end position="183"/>
    </location>
</feature>
<feature type="transmembrane region" description="Helical" evidence="7">
    <location>
        <begin position="343"/>
        <end position="365"/>
    </location>
</feature>
<gene>
    <name evidence="8" type="ORF">ABLG96_08370</name>
</gene>
<evidence type="ECO:0000256" key="3">
    <source>
        <dbReference type="ARBA" id="ARBA00022475"/>
    </source>
</evidence>
<reference evidence="8" key="1">
    <citation type="submission" date="2024-05" db="EMBL/GenBank/DDBJ databases">
        <authorList>
            <person name="Cai S.Y."/>
            <person name="Jin L.M."/>
            <person name="Li H.R."/>
        </authorList>
    </citation>
    <scope>NUCLEOTIDE SEQUENCE</scope>
    <source>
        <strain evidence="8">A5-74</strain>
    </source>
</reference>
<dbReference type="Gene3D" id="1.20.1250.20">
    <property type="entry name" value="MFS general substrate transporter like domains"/>
    <property type="match status" value="1"/>
</dbReference>
<keyword evidence="2" id="KW-0813">Transport</keyword>
<keyword evidence="6 7" id="KW-0472">Membrane</keyword>
<dbReference type="PANTHER" id="PTHR23513:SF6">
    <property type="entry name" value="MAJOR FACILITATOR SUPERFAMILY ASSOCIATED DOMAIN-CONTAINING PROTEIN"/>
    <property type="match status" value="1"/>
</dbReference>
<evidence type="ECO:0000256" key="1">
    <source>
        <dbReference type="ARBA" id="ARBA00004651"/>
    </source>
</evidence>
<organism evidence="8">
    <name type="scientific">Nakamurella sp. A5-74</name>
    <dbReference type="NCBI Taxonomy" id="3158264"/>
    <lineage>
        <taxon>Bacteria</taxon>
        <taxon>Bacillati</taxon>
        <taxon>Actinomycetota</taxon>
        <taxon>Actinomycetes</taxon>
        <taxon>Nakamurellales</taxon>
        <taxon>Nakamurellaceae</taxon>
        <taxon>Nakamurella</taxon>
    </lineage>
</organism>
<dbReference type="Pfam" id="PF05977">
    <property type="entry name" value="MFS_3"/>
    <property type="match status" value="1"/>
</dbReference>
<dbReference type="EMBL" id="CP159218">
    <property type="protein sequence ID" value="XCG65287.1"/>
    <property type="molecule type" value="Genomic_DNA"/>
</dbReference>
<feature type="transmembrane region" description="Helical" evidence="7">
    <location>
        <begin position="22"/>
        <end position="51"/>
    </location>
</feature>
<feature type="transmembrane region" description="Helical" evidence="7">
    <location>
        <begin position="306"/>
        <end position="331"/>
    </location>
</feature>
<feature type="transmembrane region" description="Helical" evidence="7">
    <location>
        <begin position="281"/>
        <end position="300"/>
    </location>
</feature>
<dbReference type="RefSeq" id="WP_353650892.1">
    <property type="nucleotide sequence ID" value="NZ_CP159218.1"/>
</dbReference>
<evidence type="ECO:0000256" key="5">
    <source>
        <dbReference type="ARBA" id="ARBA00022989"/>
    </source>
</evidence>
<evidence type="ECO:0000313" key="8">
    <source>
        <dbReference type="EMBL" id="XCG65287.1"/>
    </source>
</evidence>
<dbReference type="InterPro" id="IPR010290">
    <property type="entry name" value="TM_effector"/>
</dbReference>
<keyword evidence="4 7" id="KW-0812">Transmembrane</keyword>
<protein>
    <submittedName>
        <fullName evidence="8">MFS transporter</fullName>
    </submittedName>
</protein>
<feature type="transmembrane region" description="Helical" evidence="7">
    <location>
        <begin position="96"/>
        <end position="116"/>
    </location>
</feature>
<dbReference type="PANTHER" id="PTHR23513">
    <property type="entry name" value="INTEGRAL MEMBRANE EFFLUX PROTEIN-RELATED"/>
    <property type="match status" value="1"/>
</dbReference>
<feature type="transmembrane region" description="Helical" evidence="7">
    <location>
        <begin position="219"/>
        <end position="241"/>
    </location>
</feature>
<dbReference type="InterPro" id="IPR036259">
    <property type="entry name" value="MFS_trans_sf"/>
</dbReference>
<evidence type="ECO:0000256" key="4">
    <source>
        <dbReference type="ARBA" id="ARBA00022692"/>
    </source>
</evidence>
<sequence>MSRPGVLGRPGVTRLLSETGDWMLFIALPVFVLQLTGSTLVTATVFVLELVPTVLLGPLAGALVDRWHPWRLMTSVVVAQAMMLLPLLLVRSAEQLWIVYLVVLVESVLGTVVEPARSTTAARLVTSDDLPSVNQLFGVLSSAARLVGGPIGGLLLGLTGLPGVLIGDAATFLGAAALLVTGWRSRTGAPATLPPTSLVRDWAEGLRIVARSRVLRRSLVVTGLMGLAQGCFVVLFVFFVVRDLGGDAADVGVLRGVQAIGAIVGGILLGRVVRRISAERLVGHALLFFGVLSLATWNAPLVTTAFGVYVGLFITAGAPAIAGLTGLLTVLQRSAPEHATGRVLSAFFAVSGGFQAAGMLIAGLVGTGVGLTIALQVQGCLYLTAGLLAFRLRGLVGAHS</sequence>
<keyword evidence="5 7" id="KW-1133">Transmembrane helix</keyword>
<evidence type="ECO:0000256" key="7">
    <source>
        <dbReference type="SAM" id="Phobius"/>
    </source>
</evidence>
<dbReference type="AlphaFoldDB" id="A0AAU8DSK8"/>
<dbReference type="SUPFAM" id="SSF103473">
    <property type="entry name" value="MFS general substrate transporter"/>
    <property type="match status" value="1"/>
</dbReference>
<feature type="transmembrane region" description="Helical" evidence="7">
    <location>
        <begin position="253"/>
        <end position="269"/>
    </location>
</feature>
<evidence type="ECO:0000256" key="2">
    <source>
        <dbReference type="ARBA" id="ARBA00022448"/>
    </source>
</evidence>
<evidence type="ECO:0000256" key="6">
    <source>
        <dbReference type="ARBA" id="ARBA00023136"/>
    </source>
</evidence>
<dbReference type="GO" id="GO:0005886">
    <property type="term" value="C:plasma membrane"/>
    <property type="evidence" value="ECO:0007669"/>
    <property type="project" value="UniProtKB-SubCell"/>
</dbReference>
<keyword evidence="3" id="KW-1003">Cell membrane</keyword>
<accession>A0AAU8DSK8</accession>
<name>A0AAU8DSK8_9ACTN</name>
<proteinExistence type="predicted"/>
<feature type="transmembrane region" description="Helical" evidence="7">
    <location>
        <begin position="72"/>
        <end position="90"/>
    </location>
</feature>